<dbReference type="InterPro" id="IPR011032">
    <property type="entry name" value="GroES-like_sf"/>
</dbReference>
<organism evidence="9 10">
    <name type="scientific">Exophiala xenobiotica</name>
    <dbReference type="NCBI Taxonomy" id="348802"/>
    <lineage>
        <taxon>Eukaryota</taxon>
        <taxon>Fungi</taxon>
        <taxon>Dikarya</taxon>
        <taxon>Ascomycota</taxon>
        <taxon>Pezizomycotina</taxon>
        <taxon>Eurotiomycetes</taxon>
        <taxon>Chaetothyriomycetidae</taxon>
        <taxon>Chaetothyriales</taxon>
        <taxon>Herpotrichiellaceae</taxon>
        <taxon>Exophiala</taxon>
    </lineage>
</organism>
<dbReference type="InterPro" id="IPR036291">
    <property type="entry name" value="NAD(P)-bd_dom_sf"/>
</dbReference>
<proteinExistence type="inferred from homology"/>
<dbReference type="SUPFAM" id="SSF57701">
    <property type="entry name" value="Zn2/Cys6 DNA-binding domain"/>
    <property type="match status" value="1"/>
</dbReference>
<evidence type="ECO:0000256" key="2">
    <source>
        <dbReference type="ARBA" id="ARBA00023002"/>
    </source>
</evidence>
<keyword evidence="5" id="KW-0804">Transcription</keyword>
<dbReference type="STRING" id="348802.A0A0D2EYS3"/>
<dbReference type="InterPro" id="IPR047122">
    <property type="entry name" value="Trans-enoyl_RdTase-like"/>
</dbReference>
<dbReference type="InterPro" id="IPR020843">
    <property type="entry name" value="ER"/>
</dbReference>
<keyword evidence="10" id="KW-1185">Reference proteome</keyword>
<dbReference type="PANTHER" id="PTHR45348:SF2">
    <property type="entry name" value="ZINC-TYPE ALCOHOL DEHYDROGENASE-LIKE PROTEIN C2E1P3.01"/>
    <property type="match status" value="1"/>
</dbReference>
<evidence type="ECO:0000256" key="4">
    <source>
        <dbReference type="ARBA" id="ARBA00023125"/>
    </source>
</evidence>
<evidence type="ECO:0000259" key="8">
    <source>
        <dbReference type="SMART" id="SM00829"/>
    </source>
</evidence>
<keyword evidence="6" id="KW-0539">Nucleus</keyword>
<dbReference type="Gene3D" id="3.40.50.720">
    <property type="entry name" value="NAD(P)-binding Rossmann-like Domain"/>
    <property type="match status" value="1"/>
</dbReference>
<reference evidence="9 10" key="1">
    <citation type="submission" date="2015-01" db="EMBL/GenBank/DDBJ databases">
        <title>The Genome Sequence of Exophiala xenobiotica CBS118157.</title>
        <authorList>
            <consortium name="The Broad Institute Genomics Platform"/>
            <person name="Cuomo C."/>
            <person name="de Hoog S."/>
            <person name="Gorbushina A."/>
            <person name="Stielow B."/>
            <person name="Teixiera M."/>
            <person name="Abouelleil A."/>
            <person name="Chapman S.B."/>
            <person name="Priest M."/>
            <person name="Young S.K."/>
            <person name="Wortman J."/>
            <person name="Nusbaum C."/>
            <person name="Birren B."/>
        </authorList>
    </citation>
    <scope>NUCLEOTIDE SEQUENCE [LARGE SCALE GENOMIC DNA]</scope>
    <source>
        <strain evidence="9 10">CBS 118157</strain>
    </source>
</reference>
<dbReference type="SMART" id="SM00829">
    <property type="entry name" value="PKS_ER"/>
    <property type="match status" value="1"/>
</dbReference>
<dbReference type="Pfam" id="PF00107">
    <property type="entry name" value="ADH_zinc_N"/>
    <property type="match status" value="1"/>
</dbReference>
<dbReference type="Proteomes" id="UP000054342">
    <property type="component" value="Unassembled WGS sequence"/>
</dbReference>
<dbReference type="GO" id="GO:0016651">
    <property type="term" value="F:oxidoreductase activity, acting on NAD(P)H"/>
    <property type="evidence" value="ECO:0007669"/>
    <property type="project" value="InterPro"/>
</dbReference>
<gene>
    <name evidence="9" type="ORF">PV05_00096</name>
</gene>
<dbReference type="InterPro" id="IPR013149">
    <property type="entry name" value="ADH-like_C"/>
</dbReference>
<sequence>MKAVVVKEGKAVVVHDRPKPQLRDHFVLIEVAAVALNPTDWKHLDYGLVADGCLVGCDFAGTVVEVGRGVNKTLSRGDRVAGVAHGGNSVQPEDGAFAEYVVAKGDLLIKLPDTLSFEEASTLPLGVATVMQGLYQKGLKLKLPDEPSTNTENPFVLIYGGATATGALGIQYARLSGYSVLTTCSPQNFEYVKSLGASEAFNYKDASNGARIREFTKDGLKLAWDIISNEDSAKVCAAALSSDSTGCRYASFLSNRSPREDVESVGTNMYTIWGEHFKSGSLEYPADQADFEWARKFMELTEKILAADHLKPHKVAIKCDLQLPACNNCRTTDVECTFWDTSLRREISCSRLHFLRKRKQQLELEIQNLNAQAAGELGESNLDLRSASTIDQGYFLDVLHDDVPQHSEPAYLGPGNSGRLLERLLKSAIQWHFENGISTPKRLLPDGSSRLMEFNHSYPQPSFLITNDQRKLELQSLVPPSTQRAIVQHYLKVVSVEYTLLPSDRESALLAHENPLRWIGANKETPDALALNVVFAISSTLIARDLDSNLSTISARCLNELHKIAYVIGSDNLRMERMRWTSTALCALALCEIINPTSGQLWDLLGGACSTIEDLRQEYQLQNIELDDAFTRLEHCLIKLERQPEDFFENLIPLRFQITSISANISIQSARLYVALHPLFTPSDTSPTGTFNVLHSRLFQIVAHSASAIIDHFAYLNENDRIISVCMAVEQVIEAGLVWGTYLISHKGTTETPNQNVYKLGTSLAMSPIFKVSTIIASFVARWKNGSAYAQAWESFVELLLNMI</sequence>
<dbReference type="CDD" id="cd00067">
    <property type="entry name" value="GAL4"/>
    <property type="match status" value="1"/>
</dbReference>
<dbReference type="GO" id="GO:0003677">
    <property type="term" value="F:DNA binding"/>
    <property type="evidence" value="ECO:0007669"/>
    <property type="project" value="UniProtKB-KW"/>
</dbReference>
<dbReference type="SUPFAM" id="SSF50129">
    <property type="entry name" value="GroES-like"/>
    <property type="match status" value="1"/>
</dbReference>
<dbReference type="CDD" id="cd08249">
    <property type="entry name" value="enoyl_reductase_like"/>
    <property type="match status" value="1"/>
</dbReference>
<comment type="similarity">
    <text evidence="1">Belongs to the zinc-containing alcohol dehydrogenase family.</text>
</comment>
<dbReference type="InterPro" id="IPR001138">
    <property type="entry name" value="Zn2Cys6_DnaBD"/>
</dbReference>
<protein>
    <recommendedName>
        <fullName evidence="8">Enoyl reductase (ER) domain-containing protein</fullName>
    </recommendedName>
</protein>
<dbReference type="Gene3D" id="4.10.240.10">
    <property type="entry name" value="Zn(2)-C6 fungal-type DNA-binding domain"/>
    <property type="match status" value="1"/>
</dbReference>
<dbReference type="GO" id="GO:0000981">
    <property type="term" value="F:DNA-binding transcription factor activity, RNA polymerase II-specific"/>
    <property type="evidence" value="ECO:0007669"/>
    <property type="project" value="InterPro"/>
</dbReference>
<dbReference type="Pfam" id="PF08240">
    <property type="entry name" value="ADH_N"/>
    <property type="match status" value="1"/>
</dbReference>
<evidence type="ECO:0000256" key="7">
    <source>
        <dbReference type="SAM" id="Coils"/>
    </source>
</evidence>
<dbReference type="HOGENOM" id="CLU_350222_0_0_1"/>
<feature type="domain" description="Enoyl reductase (ER)" evidence="8">
    <location>
        <begin position="9"/>
        <end position="306"/>
    </location>
</feature>
<keyword evidence="7" id="KW-0175">Coiled coil</keyword>
<feature type="coiled-coil region" evidence="7">
    <location>
        <begin position="352"/>
        <end position="379"/>
    </location>
</feature>
<evidence type="ECO:0000256" key="5">
    <source>
        <dbReference type="ARBA" id="ARBA00023163"/>
    </source>
</evidence>
<accession>A0A0D2EYS3</accession>
<dbReference type="OrthoDB" id="189997at2759"/>
<evidence type="ECO:0000256" key="3">
    <source>
        <dbReference type="ARBA" id="ARBA00023015"/>
    </source>
</evidence>
<keyword evidence="2" id="KW-0560">Oxidoreductase</keyword>
<dbReference type="SUPFAM" id="SSF51735">
    <property type="entry name" value="NAD(P)-binding Rossmann-fold domains"/>
    <property type="match status" value="1"/>
</dbReference>
<dbReference type="PANTHER" id="PTHR45348">
    <property type="entry name" value="HYPOTHETICAL OXIDOREDUCTASE (EUROFUNG)"/>
    <property type="match status" value="1"/>
</dbReference>
<dbReference type="GO" id="GO:0008270">
    <property type="term" value="F:zinc ion binding"/>
    <property type="evidence" value="ECO:0007669"/>
    <property type="project" value="InterPro"/>
</dbReference>
<keyword evidence="3" id="KW-0805">Transcription regulation</keyword>
<evidence type="ECO:0000313" key="9">
    <source>
        <dbReference type="EMBL" id="KIW59830.1"/>
    </source>
</evidence>
<dbReference type="GeneID" id="25322004"/>
<dbReference type="InterPro" id="IPR013154">
    <property type="entry name" value="ADH-like_N"/>
</dbReference>
<evidence type="ECO:0000256" key="1">
    <source>
        <dbReference type="ARBA" id="ARBA00008072"/>
    </source>
</evidence>
<dbReference type="Gene3D" id="3.90.180.10">
    <property type="entry name" value="Medium-chain alcohol dehydrogenases, catalytic domain"/>
    <property type="match status" value="1"/>
</dbReference>
<evidence type="ECO:0000256" key="6">
    <source>
        <dbReference type="ARBA" id="ARBA00023242"/>
    </source>
</evidence>
<dbReference type="RefSeq" id="XP_013320414.1">
    <property type="nucleotide sequence ID" value="XM_013464960.1"/>
</dbReference>
<keyword evidence="4" id="KW-0238">DNA-binding</keyword>
<dbReference type="InterPro" id="IPR036864">
    <property type="entry name" value="Zn2-C6_fun-type_DNA-bd_sf"/>
</dbReference>
<name>A0A0D2EYS3_9EURO</name>
<dbReference type="AlphaFoldDB" id="A0A0D2EYS3"/>
<evidence type="ECO:0000313" key="10">
    <source>
        <dbReference type="Proteomes" id="UP000054342"/>
    </source>
</evidence>
<dbReference type="Pfam" id="PF00172">
    <property type="entry name" value="Zn_clus"/>
    <property type="match status" value="1"/>
</dbReference>
<dbReference type="EMBL" id="KN847317">
    <property type="protein sequence ID" value="KIW59830.1"/>
    <property type="molecule type" value="Genomic_DNA"/>
</dbReference>